<keyword evidence="12" id="KW-1185">Reference proteome</keyword>
<dbReference type="PANTHER" id="PTHR47964">
    <property type="entry name" value="ATP-DEPENDENT DNA HELICASE HOMOLOG RECG, CHLOROPLASTIC"/>
    <property type="match status" value="1"/>
</dbReference>
<dbReference type="PROSITE" id="PS51194">
    <property type="entry name" value="HELICASE_CTER"/>
    <property type="match status" value="1"/>
</dbReference>
<sequence>MRPSLLNPLFAPVTSLPGVGPKQDKLLQYLLSRSETPRLVDLLLHLPSQVIDRRARPKIRDAAVGTMVTLEVTVDRHRPPPPRSARAPYLVYASDDTGDVVLTFFRAKPGYVEKLLPIGEKRYVSGTLQMYDGTPQMVHPDRVLDEEAISKLSGIDPVYPLTEGLALGSLRRAVAQALLKLPALPEWISPEVMRRCNFPAITEAFNRVHQPVELTDILPDQPFWSRLAFDELLAGQLALALIRAQLRRPAGVRNAGDGHLRNKIIDALPYALTVSQRDAAAAIASDLQQPLRMLRLLQGDVGSGKTVVALLAAAAVTEVGKQAALMAPTEILARQHIKTIAPLAERAGMRVAILTGREKGKERRELLAQLEAGGIDLLVGTHALIQDDVIFHDLALAIVDEQHRFGVRERLALTSKGEAVDVLVLSATPIPRTLVLTYFGDMDISELREKPAGRQPIETRTISISRLAEVTDSIGRALEAGKLVYWICPLVEESEAEGTEHLTNATKRFESLQKRFGERVGLVHGQMKGAEKDRVMGQFAAHEIGLLVATTVVEVGVDVPAATIMVIENAERFGLAQLHQLRGRIGRGSEASTCLLLYSEPLGEMSKARLKVIRETTDGFRIAEEDLKLRGEGDVLGVRQSGLPGYRIARSEVHGQLITQARDEALRILKDDPKLKGERGEALRCLLYLYERDEAIPLIGAG</sequence>
<dbReference type="GO" id="GO:0016787">
    <property type="term" value="F:hydrolase activity"/>
    <property type="evidence" value="ECO:0007669"/>
    <property type="project" value="UniProtKB-KW"/>
</dbReference>
<reference evidence="11 12" key="2">
    <citation type="journal article" date="2020" name="Int. J. Syst. Evol. Microbiol.">
        <title>Description and complete genome sequences of Bradyrhizobium symbiodeficiens sp. nov., a non-symbiotic bacterium associated with legumes native to Canada.</title>
        <authorList>
            <person name="Bromfield E.S.P."/>
            <person name="Cloutier S."/>
            <person name="Nguyen H.D.T."/>
        </authorList>
    </citation>
    <scope>NUCLEOTIDE SEQUENCE [LARGE SCALE GENOMIC DNA]</scope>
    <source>
        <strain evidence="11 12">65S1MB</strain>
    </source>
</reference>
<evidence type="ECO:0000256" key="1">
    <source>
        <dbReference type="ARBA" id="ARBA00022741"/>
    </source>
</evidence>
<dbReference type="InterPro" id="IPR033454">
    <property type="entry name" value="RecG_wedge"/>
</dbReference>
<evidence type="ECO:0000256" key="6">
    <source>
        <dbReference type="ARBA" id="ARBA00023125"/>
    </source>
</evidence>
<dbReference type="RefSeq" id="WP_140479757.1">
    <property type="nucleotide sequence ID" value="NZ_CP041090.2"/>
</dbReference>
<dbReference type="NCBIfam" id="NF008168">
    <property type="entry name" value="PRK10917.2-2"/>
    <property type="match status" value="1"/>
</dbReference>
<dbReference type="Gene3D" id="3.40.50.300">
    <property type="entry name" value="P-loop containing nucleotide triphosphate hydrolases"/>
    <property type="match status" value="2"/>
</dbReference>
<dbReference type="GO" id="GO:0003678">
    <property type="term" value="F:DNA helicase activity"/>
    <property type="evidence" value="ECO:0007669"/>
    <property type="project" value="UniProtKB-EC"/>
</dbReference>
<reference evidence="12" key="1">
    <citation type="submission" date="2019-06" db="EMBL/GenBank/DDBJ databases">
        <title>Whole-Genome Sequence of Bradyrhizobium sp. 3 Strain 65S1MB.</title>
        <authorList>
            <person name="Bromfield E.S.P."/>
            <person name="Cloutier S."/>
            <person name="Nguyen H.D.T."/>
        </authorList>
    </citation>
    <scope>NUCLEOTIDE SEQUENCE [LARGE SCALE GENOMIC DNA]</scope>
    <source>
        <strain evidence="12">65S1MB</strain>
    </source>
</reference>
<gene>
    <name evidence="11" type="primary">recG</name>
    <name evidence="11" type="ORF">FJN17_11345</name>
</gene>
<dbReference type="SMART" id="SM00487">
    <property type="entry name" value="DEXDc"/>
    <property type="match status" value="1"/>
</dbReference>
<dbReference type="InterPro" id="IPR047112">
    <property type="entry name" value="RecG/Mfd"/>
</dbReference>
<dbReference type="PROSITE" id="PS51192">
    <property type="entry name" value="HELICASE_ATP_BIND_1"/>
    <property type="match status" value="1"/>
</dbReference>
<keyword evidence="4 11" id="KW-0347">Helicase</keyword>
<keyword evidence="6" id="KW-0238">DNA-binding</keyword>
<evidence type="ECO:0000256" key="2">
    <source>
        <dbReference type="ARBA" id="ARBA00022763"/>
    </source>
</evidence>
<proteinExistence type="predicted"/>
<dbReference type="Pfam" id="PF00270">
    <property type="entry name" value="DEAD"/>
    <property type="match status" value="1"/>
</dbReference>
<evidence type="ECO:0000256" key="4">
    <source>
        <dbReference type="ARBA" id="ARBA00022806"/>
    </source>
</evidence>
<dbReference type="Proteomes" id="UP000319298">
    <property type="component" value="Chromosome"/>
</dbReference>
<dbReference type="CDD" id="cd04488">
    <property type="entry name" value="RecG_wedge_OBF"/>
    <property type="match status" value="1"/>
</dbReference>
<dbReference type="InterPro" id="IPR011545">
    <property type="entry name" value="DEAD/DEAH_box_helicase_dom"/>
</dbReference>
<feature type="domain" description="Helicase C-terminal" evidence="10">
    <location>
        <begin position="473"/>
        <end position="628"/>
    </location>
</feature>
<evidence type="ECO:0000259" key="10">
    <source>
        <dbReference type="PROSITE" id="PS51194"/>
    </source>
</evidence>
<dbReference type="InterPro" id="IPR027417">
    <property type="entry name" value="P-loop_NTPase"/>
</dbReference>
<keyword evidence="3 11" id="KW-0378">Hydrolase</keyword>
<dbReference type="SMART" id="SM00490">
    <property type="entry name" value="HELICc"/>
    <property type="match status" value="1"/>
</dbReference>
<dbReference type="EMBL" id="CP041090">
    <property type="protein sequence ID" value="QDF38114.1"/>
    <property type="molecule type" value="Genomic_DNA"/>
</dbReference>
<name>A0ABX5W4A1_9BRAD</name>
<evidence type="ECO:0000256" key="8">
    <source>
        <dbReference type="ARBA" id="ARBA00049819"/>
    </source>
</evidence>
<accession>A0ABX5W4A1</accession>
<keyword evidence="7" id="KW-0234">DNA repair</keyword>
<dbReference type="Pfam" id="PF17191">
    <property type="entry name" value="RecG_wedge"/>
    <property type="match status" value="1"/>
</dbReference>
<evidence type="ECO:0000313" key="12">
    <source>
        <dbReference type="Proteomes" id="UP000319298"/>
    </source>
</evidence>
<protein>
    <recommendedName>
        <fullName evidence="8">Probable DNA 3'-5' helicase RecG</fullName>
    </recommendedName>
</protein>
<dbReference type="NCBIfam" id="NF008164">
    <property type="entry name" value="PRK10917.1-2"/>
    <property type="match status" value="1"/>
</dbReference>
<dbReference type="Pfam" id="PF19833">
    <property type="entry name" value="RecG_dom3_C"/>
    <property type="match status" value="1"/>
</dbReference>
<keyword evidence="1" id="KW-0547">Nucleotide-binding</keyword>
<dbReference type="InterPro" id="IPR001650">
    <property type="entry name" value="Helicase_C-like"/>
</dbReference>
<dbReference type="PANTHER" id="PTHR47964:SF1">
    <property type="entry name" value="ATP-DEPENDENT DNA HELICASE HOMOLOG RECG, CHLOROPLASTIC"/>
    <property type="match status" value="1"/>
</dbReference>
<dbReference type="InterPro" id="IPR045562">
    <property type="entry name" value="RecG_dom3_C"/>
</dbReference>
<evidence type="ECO:0000313" key="11">
    <source>
        <dbReference type="EMBL" id="QDF38114.1"/>
    </source>
</evidence>
<dbReference type="SUPFAM" id="SSF50249">
    <property type="entry name" value="Nucleic acid-binding proteins"/>
    <property type="match status" value="1"/>
</dbReference>
<dbReference type="InterPro" id="IPR012340">
    <property type="entry name" value="NA-bd_OB-fold"/>
</dbReference>
<dbReference type="InterPro" id="IPR014001">
    <property type="entry name" value="Helicase_ATP-bd"/>
</dbReference>
<dbReference type="SUPFAM" id="SSF52540">
    <property type="entry name" value="P-loop containing nucleoside triphosphate hydrolases"/>
    <property type="match status" value="2"/>
</dbReference>
<feature type="domain" description="Helicase ATP-binding" evidence="9">
    <location>
        <begin position="286"/>
        <end position="447"/>
    </location>
</feature>
<keyword evidence="2" id="KW-0227">DNA damage</keyword>
<organism evidence="11 12">
    <name type="scientific">Bradyrhizobium symbiodeficiens</name>
    <dbReference type="NCBI Taxonomy" id="1404367"/>
    <lineage>
        <taxon>Bacteria</taxon>
        <taxon>Pseudomonadati</taxon>
        <taxon>Pseudomonadota</taxon>
        <taxon>Alphaproteobacteria</taxon>
        <taxon>Hyphomicrobiales</taxon>
        <taxon>Nitrobacteraceae</taxon>
        <taxon>Bradyrhizobium</taxon>
    </lineage>
</organism>
<keyword evidence="5" id="KW-0067">ATP-binding</keyword>
<evidence type="ECO:0000256" key="3">
    <source>
        <dbReference type="ARBA" id="ARBA00022801"/>
    </source>
</evidence>
<evidence type="ECO:0000259" key="9">
    <source>
        <dbReference type="PROSITE" id="PS51192"/>
    </source>
</evidence>
<evidence type="ECO:0000256" key="5">
    <source>
        <dbReference type="ARBA" id="ARBA00022840"/>
    </source>
</evidence>
<dbReference type="Gene3D" id="2.40.50.140">
    <property type="entry name" value="Nucleic acid-binding proteins"/>
    <property type="match status" value="1"/>
</dbReference>
<evidence type="ECO:0000256" key="7">
    <source>
        <dbReference type="ARBA" id="ARBA00023204"/>
    </source>
</evidence>
<dbReference type="Pfam" id="PF00271">
    <property type="entry name" value="Helicase_C"/>
    <property type="match status" value="1"/>
</dbReference>